<dbReference type="KEGG" id="acob:P0Y56_00775"/>
<name>A0AAJ6BPP1_9SPHN</name>
<feature type="binding site" evidence="3">
    <location>
        <position position="200"/>
    </location>
    <ligand>
        <name>a divalent metal cation</name>
        <dbReference type="ChEBI" id="CHEBI:60240"/>
    </ligand>
</feature>
<dbReference type="PANTHER" id="PTHR10907">
    <property type="entry name" value="REGUCALCIN"/>
    <property type="match status" value="1"/>
</dbReference>
<dbReference type="InterPro" id="IPR011042">
    <property type="entry name" value="6-blade_b-propeller_TolB-like"/>
</dbReference>
<evidence type="ECO:0000313" key="6">
    <source>
        <dbReference type="Proteomes" id="UP001218362"/>
    </source>
</evidence>
<comment type="similarity">
    <text evidence="1">Belongs to the SMP-30/CGR1 family.</text>
</comment>
<dbReference type="PANTHER" id="PTHR10907:SF47">
    <property type="entry name" value="REGUCALCIN"/>
    <property type="match status" value="1"/>
</dbReference>
<feature type="domain" description="SMP-30/Gluconolactonase/LRE-like region" evidence="4">
    <location>
        <begin position="13"/>
        <end position="257"/>
    </location>
</feature>
<protein>
    <submittedName>
        <fullName evidence="5">SMP-30/gluconolactonase/LRE family protein</fullName>
    </submittedName>
</protein>
<accession>A0AAJ6BPP1</accession>
<evidence type="ECO:0000259" key="4">
    <source>
        <dbReference type="Pfam" id="PF08450"/>
    </source>
</evidence>
<evidence type="ECO:0000256" key="2">
    <source>
        <dbReference type="PIRSR" id="PIRSR605511-1"/>
    </source>
</evidence>
<gene>
    <name evidence="5" type="ORF">P0Y56_00775</name>
</gene>
<reference evidence="5" key="1">
    <citation type="submission" date="2023-03" db="EMBL/GenBank/DDBJ databases">
        <title>Andean soil-derived lignocellulolytic bacterial consortium as a source of novel taxa and putative plastic-active enzymes.</title>
        <authorList>
            <person name="Diaz-Garcia L."/>
            <person name="Chuvochina M."/>
            <person name="Feuerriegel G."/>
            <person name="Bunk B."/>
            <person name="Sproer C."/>
            <person name="Streit W.R."/>
            <person name="Rodriguez L.M."/>
            <person name="Overmann J."/>
            <person name="Jimenez D.J."/>
        </authorList>
    </citation>
    <scope>NUCLEOTIDE SEQUENCE</scope>
    <source>
        <strain evidence="5">MAG 26</strain>
    </source>
</reference>
<proteinExistence type="inferred from homology"/>
<dbReference type="SUPFAM" id="SSF63829">
    <property type="entry name" value="Calcium-dependent phosphotriesterase"/>
    <property type="match status" value="1"/>
</dbReference>
<evidence type="ECO:0000313" key="5">
    <source>
        <dbReference type="EMBL" id="WEK46853.1"/>
    </source>
</evidence>
<dbReference type="Proteomes" id="UP001218362">
    <property type="component" value="Chromosome"/>
</dbReference>
<feature type="binding site" evidence="3">
    <location>
        <position position="15"/>
    </location>
    <ligand>
        <name>a divalent metal cation</name>
        <dbReference type="ChEBI" id="CHEBI:60240"/>
    </ligand>
</feature>
<dbReference type="PRINTS" id="PR01790">
    <property type="entry name" value="SMP30FAMILY"/>
</dbReference>
<dbReference type="InterPro" id="IPR013658">
    <property type="entry name" value="SGL"/>
</dbReference>
<dbReference type="EMBL" id="CP119316">
    <property type="protein sequence ID" value="WEK46853.1"/>
    <property type="molecule type" value="Genomic_DNA"/>
</dbReference>
<dbReference type="AlphaFoldDB" id="A0AAJ6BPP1"/>
<feature type="active site" description="Proton donor/acceptor" evidence="2">
    <location>
        <position position="200"/>
    </location>
</feature>
<dbReference type="GO" id="GO:0004341">
    <property type="term" value="F:gluconolactonase activity"/>
    <property type="evidence" value="ECO:0007669"/>
    <property type="project" value="TreeGrafter"/>
</dbReference>
<dbReference type="InterPro" id="IPR005511">
    <property type="entry name" value="SMP-30"/>
</dbReference>
<evidence type="ECO:0000256" key="3">
    <source>
        <dbReference type="PIRSR" id="PIRSR605511-2"/>
    </source>
</evidence>
<feature type="binding site" evidence="3">
    <location>
        <position position="150"/>
    </location>
    <ligand>
        <name>a divalent metal cation</name>
        <dbReference type="ChEBI" id="CHEBI:60240"/>
    </ligand>
</feature>
<comment type="cofactor">
    <cofactor evidence="3">
        <name>Zn(2+)</name>
        <dbReference type="ChEBI" id="CHEBI:29105"/>
    </cofactor>
    <text evidence="3">Binds 1 divalent metal cation per subunit.</text>
</comment>
<keyword evidence="3" id="KW-0479">Metal-binding</keyword>
<evidence type="ECO:0000256" key="1">
    <source>
        <dbReference type="ARBA" id="ARBA00008853"/>
    </source>
</evidence>
<dbReference type="GO" id="GO:0005509">
    <property type="term" value="F:calcium ion binding"/>
    <property type="evidence" value="ECO:0007669"/>
    <property type="project" value="TreeGrafter"/>
</dbReference>
<dbReference type="Gene3D" id="2.120.10.30">
    <property type="entry name" value="TolB, C-terminal domain"/>
    <property type="match status" value="1"/>
</dbReference>
<sequence>MQITKLGLPRCTVGEGPVWDVAEQALYYIDIFEKKVFRWDPASENFNSWDVPEMIGSMALRGSGAKPSGAIVALVSGIHTLDFATGAVEPFALMDPLDPELQLADGKVDRRGRFVFGTSHRTMQEPKGALWSLGLDGKLTRLDDDIHLGNGPCWSPDDTVLYHADSLRHTIYAYDYDIETGAATNRRAFFDSSAWGPIPDGATVDSEGNIWVAICEGGVVLCLSPAGEVVREVKFPTNIPASVMFMGPLLDRLFVPTIDPGFMGKPNQPDDGFSFLIEGLGVTGLPEPRYGA</sequence>
<organism evidence="5 6">
    <name type="scientific">Candidatus Andeanibacterium colombiense</name>
    <dbReference type="NCBI Taxonomy" id="3121345"/>
    <lineage>
        <taxon>Bacteria</taxon>
        <taxon>Pseudomonadati</taxon>
        <taxon>Pseudomonadota</taxon>
        <taxon>Alphaproteobacteria</taxon>
        <taxon>Sphingomonadales</taxon>
        <taxon>Sphingomonadaceae</taxon>
        <taxon>Candidatus Andeanibacterium</taxon>
    </lineage>
</organism>
<dbReference type="GO" id="GO:0019853">
    <property type="term" value="P:L-ascorbic acid biosynthetic process"/>
    <property type="evidence" value="ECO:0007669"/>
    <property type="project" value="TreeGrafter"/>
</dbReference>
<dbReference type="Pfam" id="PF08450">
    <property type="entry name" value="SGL"/>
    <property type="match status" value="1"/>
</dbReference>
<keyword evidence="3" id="KW-0862">Zinc</keyword>